<sequence>MEQNQNNDTITSIVEVAAAEQGLRLDVLLTNQFTELSRSHIQKLIADGLVTVNSKTAKANYKVQAKDSVIIIFPAAKPVEILPEYIPLDILYEDSDIIVINKPRGMVVHPAAGNYQGTLVNALLEHCRDLSGINGEIRPGIVHRLDKDTSGVMVAAKNDYAHLNLAEQIKNRTASRKYIAIVHGNIAEEQGIINAPIGRHPSDRKKMAVTFEHSKQAITRFCVVGRFTNFTLVECKLQTGRTHQIRVHMQYIGHPVVGDPKYGPEKKHFTIKGQALHSAELSLKHPVTKQDMLFTTPMPSDMADILKQLQAMKREEI</sequence>
<gene>
    <name evidence="7" type="primary">rluD_2</name>
    <name evidence="7" type="ORF">SPACI_027970</name>
</gene>
<dbReference type="InterPro" id="IPR050188">
    <property type="entry name" value="RluA_PseudoU_synthase"/>
</dbReference>
<dbReference type="CDD" id="cd00165">
    <property type="entry name" value="S4"/>
    <property type="match status" value="1"/>
</dbReference>
<dbReference type="Gene3D" id="3.30.2350.10">
    <property type="entry name" value="Pseudouridine synthase"/>
    <property type="match status" value="1"/>
</dbReference>
<dbReference type="PROSITE" id="PS50889">
    <property type="entry name" value="S4"/>
    <property type="match status" value="1"/>
</dbReference>
<dbReference type="EMBL" id="CP155571">
    <property type="protein sequence ID" value="XFO72744.1"/>
    <property type="molecule type" value="Genomic_DNA"/>
</dbReference>
<feature type="domain" description="RNA-binding S4" evidence="6">
    <location>
        <begin position="23"/>
        <end position="87"/>
    </location>
</feature>
<dbReference type="CDD" id="cd02869">
    <property type="entry name" value="PseudoU_synth_RluA_like"/>
    <property type="match status" value="1"/>
</dbReference>
<name>A0ABZ3J325_SPOA4</name>
<evidence type="ECO:0000256" key="2">
    <source>
        <dbReference type="ARBA" id="ARBA00010876"/>
    </source>
</evidence>
<dbReference type="InterPro" id="IPR002942">
    <property type="entry name" value="S4_RNA-bd"/>
</dbReference>
<dbReference type="InterPro" id="IPR006145">
    <property type="entry name" value="PsdUridine_synth_RsuA/RluA"/>
</dbReference>
<dbReference type="InterPro" id="IPR020103">
    <property type="entry name" value="PsdUridine_synth_cat_dom_sf"/>
</dbReference>
<dbReference type="NCBIfam" id="TIGR00005">
    <property type="entry name" value="rluA_subfam"/>
    <property type="match status" value="1"/>
</dbReference>
<evidence type="ECO:0000256" key="1">
    <source>
        <dbReference type="ARBA" id="ARBA00000073"/>
    </source>
</evidence>
<protein>
    <recommendedName>
        <fullName evidence="5">Pseudouridine synthase</fullName>
        <ecNumber evidence="5">5.4.99.-</ecNumber>
    </recommendedName>
</protein>
<dbReference type="PANTHER" id="PTHR21600:SF44">
    <property type="entry name" value="RIBOSOMAL LARGE SUBUNIT PSEUDOURIDINE SYNTHASE D"/>
    <property type="match status" value="1"/>
</dbReference>
<organism evidence="7 8">
    <name type="scientific">Sporomusa acidovorans (strain ATCC 49682 / DSM 3132 / Mol)</name>
    <dbReference type="NCBI Taxonomy" id="1123286"/>
    <lineage>
        <taxon>Bacteria</taxon>
        <taxon>Bacillati</taxon>
        <taxon>Bacillota</taxon>
        <taxon>Negativicutes</taxon>
        <taxon>Selenomonadales</taxon>
        <taxon>Sporomusaceae</taxon>
        <taxon>Sporomusa</taxon>
    </lineage>
</organism>
<dbReference type="SUPFAM" id="SSF55120">
    <property type="entry name" value="Pseudouridine synthase"/>
    <property type="match status" value="1"/>
</dbReference>
<dbReference type="SMART" id="SM00363">
    <property type="entry name" value="S4"/>
    <property type="match status" value="1"/>
</dbReference>
<dbReference type="InterPro" id="IPR006224">
    <property type="entry name" value="PsdUridine_synth_RluA-like_CS"/>
</dbReference>
<dbReference type="Proteomes" id="UP000216052">
    <property type="component" value="Chromosome"/>
</dbReference>
<evidence type="ECO:0000256" key="3">
    <source>
        <dbReference type="ARBA" id="ARBA00023235"/>
    </source>
</evidence>
<evidence type="ECO:0000259" key="6">
    <source>
        <dbReference type="SMART" id="SM00363"/>
    </source>
</evidence>
<reference evidence="7" key="1">
    <citation type="submission" date="2024-05" db="EMBL/GenBank/DDBJ databases">
        <title>Isolation and characterization of Sporomusa carbonis sp. nov., a carboxydotrophic hydrogenogen in the genus of Sporomusa isolated from a charcoal burning pile.</title>
        <authorList>
            <person name="Boeer T."/>
            <person name="Rosenbaum F."/>
            <person name="Eysell L."/>
            <person name="Mueller V."/>
            <person name="Daniel R."/>
            <person name="Poehlein A."/>
        </authorList>
    </citation>
    <scope>NUCLEOTIDE SEQUENCE [LARGE SCALE GENOMIC DNA]</scope>
    <source>
        <strain evidence="7">DSM 3132</strain>
    </source>
</reference>
<dbReference type="InterPro" id="IPR006225">
    <property type="entry name" value="PsdUridine_synth_RluC/D"/>
</dbReference>
<evidence type="ECO:0000313" key="8">
    <source>
        <dbReference type="Proteomes" id="UP000216052"/>
    </source>
</evidence>
<keyword evidence="3 5" id="KW-0413">Isomerase</keyword>
<dbReference type="Gene3D" id="3.10.290.10">
    <property type="entry name" value="RNA-binding S4 domain"/>
    <property type="match status" value="1"/>
</dbReference>
<evidence type="ECO:0000256" key="5">
    <source>
        <dbReference type="RuleBase" id="RU362028"/>
    </source>
</evidence>
<dbReference type="PANTHER" id="PTHR21600">
    <property type="entry name" value="MITOCHONDRIAL RNA PSEUDOURIDINE SYNTHASE"/>
    <property type="match status" value="1"/>
</dbReference>
<proteinExistence type="inferred from homology"/>
<dbReference type="Pfam" id="PF01479">
    <property type="entry name" value="S4"/>
    <property type="match status" value="1"/>
</dbReference>
<evidence type="ECO:0000256" key="4">
    <source>
        <dbReference type="PROSITE-ProRule" id="PRU00182"/>
    </source>
</evidence>
<dbReference type="SUPFAM" id="SSF55174">
    <property type="entry name" value="Alpha-L RNA-binding motif"/>
    <property type="match status" value="1"/>
</dbReference>
<keyword evidence="4" id="KW-0694">RNA-binding</keyword>
<comment type="function">
    <text evidence="5">Responsible for synthesis of pseudouridine from uracil.</text>
</comment>
<dbReference type="GO" id="GO:0160140">
    <property type="term" value="F:23S rRNA pseudouridine(1911/1915/1917) synthase activity"/>
    <property type="evidence" value="ECO:0007669"/>
    <property type="project" value="UniProtKB-EC"/>
</dbReference>
<dbReference type="InterPro" id="IPR036986">
    <property type="entry name" value="S4_RNA-bd_sf"/>
</dbReference>
<keyword evidence="8" id="KW-1185">Reference proteome</keyword>
<dbReference type="PROSITE" id="PS01129">
    <property type="entry name" value="PSI_RLU"/>
    <property type="match status" value="1"/>
</dbReference>
<evidence type="ECO:0000313" key="7">
    <source>
        <dbReference type="EMBL" id="XFO72744.1"/>
    </source>
</evidence>
<comment type="similarity">
    <text evidence="2 5">Belongs to the pseudouridine synthase RluA family.</text>
</comment>
<comment type="catalytic activity">
    <reaction evidence="1 5">
        <text>a uridine in RNA = a pseudouridine in RNA</text>
        <dbReference type="Rhea" id="RHEA:48348"/>
        <dbReference type="Rhea" id="RHEA-COMP:12068"/>
        <dbReference type="Rhea" id="RHEA-COMP:12069"/>
        <dbReference type="ChEBI" id="CHEBI:65314"/>
        <dbReference type="ChEBI" id="CHEBI:65315"/>
    </reaction>
</comment>
<accession>A0ABZ3J325</accession>
<dbReference type="EC" id="5.4.99.-" evidence="5"/>
<dbReference type="Pfam" id="PF00849">
    <property type="entry name" value="PseudoU_synth_2"/>
    <property type="match status" value="1"/>
</dbReference>